<keyword evidence="7 8" id="KW-0131">Cell cycle</keyword>
<evidence type="ECO:0000259" key="9">
    <source>
        <dbReference type="Pfam" id="PF02875"/>
    </source>
</evidence>
<feature type="binding site" evidence="7">
    <location>
        <begin position="118"/>
        <end position="124"/>
    </location>
    <ligand>
        <name>ATP</name>
        <dbReference type="ChEBI" id="CHEBI:30616"/>
    </ligand>
</feature>
<dbReference type="Proteomes" id="UP000031561">
    <property type="component" value="Unassembled WGS sequence"/>
</dbReference>
<feature type="domain" description="Mur ligase C-terminal" evidence="9">
    <location>
        <begin position="316"/>
        <end position="432"/>
    </location>
</feature>
<dbReference type="Gene3D" id="3.40.50.720">
    <property type="entry name" value="NAD(P)-binding Rossmann-like Domain"/>
    <property type="match status" value="1"/>
</dbReference>
<evidence type="ECO:0000256" key="8">
    <source>
        <dbReference type="RuleBase" id="RU003664"/>
    </source>
</evidence>
<comment type="catalytic activity">
    <reaction evidence="7 8">
        <text>UDP-N-acetyl-alpha-D-muramoyl-L-alanine + D-glutamate + ATP = UDP-N-acetyl-alpha-D-muramoyl-L-alanyl-D-glutamate + ADP + phosphate + H(+)</text>
        <dbReference type="Rhea" id="RHEA:16429"/>
        <dbReference type="ChEBI" id="CHEBI:15378"/>
        <dbReference type="ChEBI" id="CHEBI:29986"/>
        <dbReference type="ChEBI" id="CHEBI:30616"/>
        <dbReference type="ChEBI" id="CHEBI:43474"/>
        <dbReference type="ChEBI" id="CHEBI:83898"/>
        <dbReference type="ChEBI" id="CHEBI:83900"/>
        <dbReference type="ChEBI" id="CHEBI:456216"/>
        <dbReference type="EC" id="6.3.2.9"/>
    </reaction>
</comment>
<dbReference type="RefSeq" id="WP_166281047.1">
    <property type="nucleotide sequence ID" value="NZ_JTHE03000038.1"/>
</dbReference>
<dbReference type="NCBIfam" id="TIGR01087">
    <property type="entry name" value="murD"/>
    <property type="match status" value="1"/>
</dbReference>
<keyword evidence="7 8" id="KW-0132">Cell division</keyword>
<comment type="pathway">
    <text evidence="2 7 8">Cell wall biogenesis; peptidoglycan biosynthesis.</text>
</comment>
<keyword evidence="4 7" id="KW-0436">Ligase</keyword>
<keyword evidence="7 8" id="KW-0961">Cell wall biogenesis/degradation</keyword>
<evidence type="ECO:0000256" key="4">
    <source>
        <dbReference type="ARBA" id="ARBA00022598"/>
    </source>
</evidence>
<keyword evidence="6 7" id="KW-0067">ATP-binding</keyword>
<dbReference type="GO" id="GO:0005737">
    <property type="term" value="C:cytoplasm"/>
    <property type="evidence" value="ECO:0007669"/>
    <property type="project" value="UniProtKB-SubCell"/>
</dbReference>
<dbReference type="GO" id="GO:0051301">
    <property type="term" value="P:cell division"/>
    <property type="evidence" value="ECO:0007669"/>
    <property type="project" value="UniProtKB-KW"/>
</dbReference>
<dbReference type="GO" id="GO:0071555">
    <property type="term" value="P:cell wall organization"/>
    <property type="evidence" value="ECO:0007669"/>
    <property type="project" value="UniProtKB-KW"/>
</dbReference>
<dbReference type="SUPFAM" id="SSF53623">
    <property type="entry name" value="MurD-like peptide ligases, catalytic domain"/>
    <property type="match status" value="1"/>
</dbReference>
<sequence length="458" mass="49845">MAVAHVIGLGRSGIAAARLLRRQGWQVSLSDAGHSAALVDRQQQLEQMGIQVYLDTRFSLDQLAALENPLPQRVIVSPGVPWDLPSLVEARQRGIEMMGELEFAWRNLRQFPWIGITGTNGKTTTTALTAAILQRAGLKAPACGNIGYSACELALAGDPLDWVVAEISSYQIESASTLAPKIGVWTTFSPDHLERHGSVECYRAIKAALINQSEHKVLNGDDAILQQGTAWRWPEAVWTLAQPNAYTGDLPFVPRVDIQAGWARVDQQPIVEVHRLKMHGVHNQQNMLLAIAAAHLAGVEPAAIAEGIATFPGVPHRLEQVGTCGQVNLINDSKATNYEAAQTGLAAVQGPTILIAGGDPKKGDDRTWIQTIHQKAAYVLLIGNAAPAFAQRLHDTQFSNYEIVETMDRAVTRALELAKDSPVQSILLSPACASFDQYPNFEKRGDHFKALCQPYLTE</sequence>
<dbReference type="EMBL" id="JTHE03000038">
    <property type="protein sequence ID" value="MCM1982358.1"/>
    <property type="molecule type" value="Genomic_DNA"/>
</dbReference>
<evidence type="ECO:0000256" key="6">
    <source>
        <dbReference type="ARBA" id="ARBA00022840"/>
    </source>
</evidence>
<gene>
    <name evidence="7 11" type="primary">murD</name>
    <name evidence="11" type="ORF">QQ91_0005890</name>
</gene>
<dbReference type="PANTHER" id="PTHR43692:SF1">
    <property type="entry name" value="UDP-N-ACETYLMURAMOYLALANINE--D-GLUTAMATE LIGASE"/>
    <property type="match status" value="1"/>
</dbReference>
<dbReference type="EC" id="6.3.2.9" evidence="7 8"/>
<keyword evidence="7 8" id="KW-0573">Peptidoglycan synthesis</keyword>
<protein>
    <recommendedName>
        <fullName evidence="7 8">UDP-N-acetylmuramoylalanine--D-glutamate ligase</fullName>
        <ecNumber evidence="7 8">6.3.2.9</ecNumber>
    </recommendedName>
    <alternativeName>
        <fullName evidence="7">D-glutamic acid-adding enzyme</fullName>
    </alternativeName>
    <alternativeName>
        <fullName evidence="7">UDP-N-acetylmuramoyl-L-alanyl-D-glutamate synthetase</fullName>
    </alternativeName>
</protein>
<dbReference type="InterPro" id="IPR005762">
    <property type="entry name" value="MurD"/>
</dbReference>
<dbReference type="Pfam" id="PF21799">
    <property type="entry name" value="MurD-like_N"/>
    <property type="match status" value="1"/>
</dbReference>
<comment type="caution">
    <text evidence="11">The sequence shown here is derived from an EMBL/GenBank/DDBJ whole genome shotgun (WGS) entry which is preliminary data.</text>
</comment>
<dbReference type="Gene3D" id="3.90.190.20">
    <property type="entry name" value="Mur ligase, C-terminal domain"/>
    <property type="match status" value="1"/>
</dbReference>
<evidence type="ECO:0000256" key="2">
    <source>
        <dbReference type="ARBA" id="ARBA00004752"/>
    </source>
</evidence>
<keyword evidence="7 8" id="KW-0133">Cell shape</keyword>
<evidence type="ECO:0000256" key="1">
    <source>
        <dbReference type="ARBA" id="ARBA00004496"/>
    </source>
</evidence>
<dbReference type="AlphaFoldDB" id="A0ABD4T1J6"/>
<reference evidence="11 12" key="1">
    <citation type="journal article" date="2015" name="Genome Announc.">
        <title>Draft Genome Sequence of Filamentous Marine Cyanobacterium Lyngbya confervoides Strain BDU141951.</title>
        <authorList>
            <person name="Chandrababunaidu M.M."/>
            <person name="Sen D."/>
            <person name="Tripathy S."/>
        </authorList>
    </citation>
    <scope>NUCLEOTIDE SEQUENCE [LARGE SCALE GENOMIC DNA]</scope>
    <source>
        <strain evidence="11 12">BDU141951</strain>
    </source>
</reference>
<evidence type="ECO:0000259" key="10">
    <source>
        <dbReference type="Pfam" id="PF08245"/>
    </source>
</evidence>
<proteinExistence type="inferred from homology"/>
<organism evidence="11 12">
    <name type="scientific">Lyngbya confervoides BDU141951</name>
    <dbReference type="NCBI Taxonomy" id="1574623"/>
    <lineage>
        <taxon>Bacteria</taxon>
        <taxon>Bacillati</taxon>
        <taxon>Cyanobacteriota</taxon>
        <taxon>Cyanophyceae</taxon>
        <taxon>Oscillatoriophycideae</taxon>
        <taxon>Oscillatoriales</taxon>
        <taxon>Microcoleaceae</taxon>
        <taxon>Lyngbya</taxon>
    </lineage>
</organism>
<evidence type="ECO:0000256" key="7">
    <source>
        <dbReference type="HAMAP-Rule" id="MF_00639"/>
    </source>
</evidence>
<dbReference type="GO" id="GO:0009252">
    <property type="term" value="P:peptidoglycan biosynthetic process"/>
    <property type="evidence" value="ECO:0007669"/>
    <property type="project" value="UniProtKB-UniRule"/>
</dbReference>
<evidence type="ECO:0000256" key="3">
    <source>
        <dbReference type="ARBA" id="ARBA00022490"/>
    </source>
</evidence>
<dbReference type="Pfam" id="PF08245">
    <property type="entry name" value="Mur_ligase_M"/>
    <property type="match status" value="1"/>
</dbReference>
<keyword evidence="12" id="KW-1185">Reference proteome</keyword>
<name>A0ABD4T1J6_9CYAN</name>
<dbReference type="GO" id="GO:0008360">
    <property type="term" value="P:regulation of cell shape"/>
    <property type="evidence" value="ECO:0007669"/>
    <property type="project" value="UniProtKB-KW"/>
</dbReference>
<evidence type="ECO:0000313" key="11">
    <source>
        <dbReference type="EMBL" id="MCM1982358.1"/>
    </source>
</evidence>
<dbReference type="InterPro" id="IPR036565">
    <property type="entry name" value="Mur-like_cat_sf"/>
</dbReference>
<dbReference type="GO" id="GO:0005524">
    <property type="term" value="F:ATP binding"/>
    <property type="evidence" value="ECO:0007669"/>
    <property type="project" value="UniProtKB-UniRule"/>
</dbReference>
<comment type="function">
    <text evidence="7 8">Cell wall formation. Catalyzes the addition of glutamate to the nucleotide precursor UDP-N-acetylmuramoyl-L-alanine (UMA).</text>
</comment>
<feature type="domain" description="Mur ligase central" evidence="10">
    <location>
        <begin position="116"/>
        <end position="294"/>
    </location>
</feature>
<dbReference type="InterPro" id="IPR004101">
    <property type="entry name" value="Mur_ligase_C"/>
</dbReference>
<dbReference type="HAMAP" id="MF_00639">
    <property type="entry name" value="MurD"/>
    <property type="match status" value="1"/>
</dbReference>
<keyword evidence="3 7" id="KW-0963">Cytoplasm</keyword>
<comment type="similarity">
    <text evidence="7">Belongs to the MurCDEF family.</text>
</comment>
<dbReference type="SUPFAM" id="SSF51984">
    <property type="entry name" value="MurCD N-terminal domain"/>
    <property type="match status" value="1"/>
</dbReference>
<dbReference type="Pfam" id="PF02875">
    <property type="entry name" value="Mur_ligase_C"/>
    <property type="match status" value="1"/>
</dbReference>
<dbReference type="InterPro" id="IPR036615">
    <property type="entry name" value="Mur_ligase_C_dom_sf"/>
</dbReference>
<dbReference type="Gene3D" id="3.40.1190.10">
    <property type="entry name" value="Mur-like, catalytic domain"/>
    <property type="match status" value="1"/>
</dbReference>
<comment type="subcellular location">
    <subcellularLocation>
        <location evidence="1 7 8">Cytoplasm</location>
    </subcellularLocation>
</comment>
<dbReference type="PANTHER" id="PTHR43692">
    <property type="entry name" value="UDP-N-ACETYLMURAMOYLALANINE--D-GLUTAMATE LIGASE"/>
    <property type="match status" value="1"/>
</dbReference>
<evidence type="ECO:0000256" key="5">
    <source>
        <dbReference type="ARBA" id="ARBA00022741"/>
    </source>
</evidence>
<evidence type="ECO:0000313" key="12">
    <source>
        <dbReference type="Proteomes" id="UP000031561"/>
    </source>
</evidence>
<dbReference type="SUPFAM" id="SSF53244">
    <property type="entry name" value="MurD-like peptide ligases, peptide-binding domain"/>
    <property type="match status" value="1"/>
</dbReference>
<keyword evidence="5 7" id="KW-0547">Nucleotide-binding</keyword>
<dbReference type="GO" id="GO:0008764">
    <property type="term" value="F:UDP-N-acetylmuramoylalanine-D-glutamate ligase activity"/>
    <property type="evidence" value="ECO:0007669"/>
    <property type="project" value="UniProtKB-UniRule"/>
</dbReference>
<accession>A0ABD4T1J6</accession>
<dbReference type="InterPro" id="IPR013221">
    <property type="entry name" value="Mur_ligase_cen"/>
</dbReference>